<evidence type="ECO:0000256" key="1">
    <source>
        <dbReference type="SAM" id="MobiDB-lite"/>
    </source>
</evidence>
<dbReference type="Proteomes" id="UP000652761">
    <property type="component" value="Unassembled WGS sequence"/>
</dbReference>
<evidence type="ECO:0000313" key="2">
    <source>
        <dbReference type="EMBL" id="MQL80087.1"/>
    </source>
</evidence>
<dbReference type="EMBL" id="NMUH01000489">
    <property type="protein sequence ID" value="MQL80087.1"/>
    <property type="molecule type" value="Genomic_DNA"/>
</dbReference>
<gene>
    <name evidence="2" type="ORF">Taro_012510</name>
</gene>
<dbReference type="AlphaFoldDB" id="A0A843UD30"/>
<protein>
    <submittedName>
        <fullName evidence="2">Uncharacterized protein</fullName>
    </submittedName>
</protein>
<evidence type="ECO:0000313" key="3">
    <source>
        <dbReference type="Proteomes" id="UP000652761"/>
    </source>
</evidence>
<feature type="region of interest" description="Disordered" evidence="1">
    <location>
        <begin position="1"/>
        <end position="27"/>
    </location>
</feature>
<keyword evidence="3" id="KW-1185">Reference proteome</keyword>
<reference evidence="2" key="1">
    <citation type="submission" date="2017-07" db="EMBL/GenBank/DDBJ databases">
        <title>Taro Niue Genome Assembly and Annotation.</title>
        <authorList>
            <person name="Atibalentja N."/>
            <person name="Keating K."/>
            <person name="Fields C.J."/>
        </authorList>
    </citation>
    <scope>NUCLEOTIDE SEQUENCE</scope>
    <source>
        <strain evidence="2">Niue_2</strain>
        <tissue evidence="2">Leaf</tissue>
    </source>
</reference>
<proteinExistence type="predicted"/>
<name>A0A843UD30_COLES</name>
<sequence>MELGGSYDPTQLGSGSAGSDPAPRPDYAIHDLKRRKKLWQPGDLCFAVVVMCTDVFNDSTDWPSLIGGGERLQVVPAILFESDFLPVPCGPPQTQGVGPAAH</sequence>
<accession>A0A843UD30</accession>
<organism evidence="2 3">
    <name type="scientific">Colocasia esculenta</name>
    <name type="common">Wild taro</name>
    <name type="synonym">Arum esculentum</name>
    <dbReference type="NCBI Taxonomy" id="4460"/>
    <lineage>
        <taxon>Eukaryota</taxon>
        <taxon>Viridiplantae</taxon>
        <taxon>Streptophyta</taxon>
        <taxon>Embryophyta</taxon>
        <taxon>Tracheophyta</taxon>
        <taxon>Spermatophyta</taxon>
        <taxon>Magnoliopsida</taxon>
        <taxon>Liliopsida</taxon>
        <taxon>Araceae</taxon>
        <taxon>Aroideae</taxon>
        <taxon>Colocasieae</taxon>
        <taxon>Colocasia</taxon>
    </lineage>
</organism>
<comment type="caution">
    <text evidence="2">The sequence shown here is derived from an EMBL/GenBank/DDBJ whole genome shotgun (WGS) entry which is preliminary data.</text>
</comment>